<dbReference type="Proteomes" id="UP000036305">
    <property type="component" value="Unassembled WGS sequence"/>
</dbReference>
<reference evidence="1 2" key="1">
    <citation type="submission" date="2015-06" db="EMBL/GenBank/DDBJ databases">
        <title>The Genome Sequence of None.</title>
        <authorList>
            <consortium name="The Broad Institute Genomics Platform"/>
            <consortium name="The Broad Institute Genome Sequencing Center for Infectious Disease"/>
            <person name="Earl A.M."/>
            <person name="Onderdonk A.B."/>
            <person name="Kirby J."/>
            <person name="Ferraro M.J."/>
            <person name="Huang S."/>
            <person name="Spencer M."/>
            <person name="Fodor A."/>
            <person name="Hooper D."/>
            <person name="Dekker J."/>
            <person name="O'Brien T."/>
            <person name="Quan V."/>
            <person name="Gombosev A."/>
            <person name="Delaney M."/>
            <person name="DuBois A."/>
            <person name="Ernst C."/>
            <person name="Kim D.S."/>
            <person name="Rossman W."/>
            <person name="Gohs F."/>
            <person name="Petruso H."/>
            <person name="Nozar T."/>
            <person name="Mougeot F."/>
            <person name="Manson-McGuire A."/>
            <person name="Young S."/>
            <person name="Abouelleil A."/>
            <person name="Cao P."/>
            <person name="Chapman S.B."/>
            <person name="Griggs A."/>
            <person name="Priest M."/>
            <person name="Shea T."/>
            <person name="Wortman I."/>
            <person name="Wortman J.R."/>
            <person name="Nusbaum C."/>
            <person name="Birren B."/>
        </authorList>
    </citation>
    <scope>NUCLEOTIDE SEQUENCE [LARGE SCALE GENOMIC DNA]</scope>
    <source>
        <strain evidence="1 2">MGH87</strain>
    </source>
</reference>
<keyword evidence="2" id="KW-1185">Reference proteome</keyword>
<dbReference type="EMBL" id="LEUS01000029">
    <property type="protein sequence ID" value="KLY26610.1"/>
    <property type="molecule type" value="Genomic_DNA"/>
</dbReference>
<protein>
    <submittedName>
        <fullName evidence="1">Uncharacterized protein</fullName>
    </submittedName>
</protein>
<proteinExistence type="predicted"/>
<evidence type="ECO:0000313" key="2">
    <source>
        <dbReference type="Proteomes" id="UP000036305"/>
    </source>
</evidence>
<sequence length="118" mass="13369">MSKPVEKHTANASLIASTDDAWDSRELGCSEAHVKVSDDQLDMEINDALELHPISIRLNKSLIEDLKMIADLHGLGYQPLIRQVLTRFADCEKKRILQEVHSKEVSKPQKEPRQKKVA</sequence>
<dbReference type="RefSeq" id="WP_032750658.1">
    <property type="nucleotide sequence ID" value="NZ_CBCYDJ010000025.1"/>
</dbReference>
<organism evidence="1 2">
    <name type="scientific">Klebsiella michiganensis</name>
    <dbReference type="NCBI Taxonomy" id="1134687"/>
    <lineage>
        <taxon>Bacteria</taxon>
        <taxon>Pseudomonadati</taxon>
        <taxon>Pseudomonadota</taxon>
        <taxon>Gammaproteobacteria</taxon>
        <taxon>Enterobacterales</taxon>
        <taxon>Enterobacteriaceae</taxon>
        <taxon>Klebsiella/Raoultella group</taxon>
        <taxon>Klebsiella</taxon>
    </lineage>
</organism>
<gene>
    <name evidence="1" type="ORF">SK91_05454</name>
</gene>
<name>A0ABR5G7G3_9ENTR</name>
<accession>A0ABR5G7G3</accession>
<comment type="caution">
    <text evidence="1">The sequence shown here is derived from an EMBL/GenBank/DDBJ whole genome shotgun (WGS) entry which is preliminary data.</text>
</comment>
<evidence type="ECO:0000313" key="1">
    <source>
        <dbReference type="EMBL" id="KLY26610.1"/>
    </source>
</evidence>